<dbReference type="STRING" id="77635.BISU_1703"/>
<dbReference type="AlphaFoldDB" id="A0A087E402"/>
<dbReference type="Gene3D" id="3.90.1300.10">
    <property type="entry name" value="Amidase signature (AS) domain"/>
    <property type="match status" value="1"/>
</dbReference>
<dbReference type="eggNOG" id="COG0154">
    <property type="taxonomic scope" value="Bacteria"/>
</dbReference>
<reference evidence="2 3" key="1">
    <citation type="submission" date="2014-03" db="EMBL/GenBank/DDBJ databases">
        <title>Genomics of Bifidobacteria.</title>
        <authorList>
            <person name="Ventura M."/>
            <person name="Milani C."/>
            <person name="Lugli G.A."/>
        </authorList>
    </citation>
    <scope>NUCLEOTIDE SEQUENCE [LARGE SCALE GENOMIC DNA]</scope>
    <source>
        <strain evidence="2 3">LMG 11597</strain>
    </source>
</reference>
<protein>
    <submittedName>
        <fullName evidence="2">Putative Amidase</fullName>
        <ecNumber evidence="2">3.5.1.4</ecNumber>
    </submittedName>
</protein>
<dbReference type="Proteomes" id="UP000029055">
    <property type="component" value="Unassembled WGS sequence"/>
</dbReference>
<feature type="domain" description="Amidase" evidence="1">
    <location>
        <begin position="25"/>
        <end position="441"/>
    </location>
</feature>
<dbReference type="InterPro" id="IPR036928">
    <property type="entry name" value="AS_sf"/>
</dbReference>
<dbReference type="Pfam" id="PF01425">
    <property type="entry name" value="Amidase"/>
    <property type="match status" value="1"/>
</dbReference>
<proteinExistence type="predicted"/>
<sequence length="464" mass="49951">MNNLLSMPASELVQRLCSHECRVTEVVQESLDSIHRLDPALGAFISVDSDGALSRAKQLDGHTGECGPLHGLPFAIKDVTDVKGLTTTFGSRLSAKGPAQSDALSVARLKAAGAVIVGKTNTPEYAFGAVCTNLIRGTTCNPWDTALTSAGSSGGSAVAVTSGMVSLAQGTDLGGSVRTPAAFTGCVGFRPTLGRIPEPQSLLGWERIATQGVLARSIADARLMATVMSGNDARDPLAFGDREHECESLPKRFHAAASLTLGGEYDVDGEVAQRFSRAIDKASEIMDVDEDHPQAGGASQAFCTLSYAQTWYEFRHLLEAHPELATEPFKWNVAQGEGVSLESYLSAQEERTRFYRELQHFFERYDLLMVPSASVMPFRNDSGEVATVGGRPTRRITDYLECTYLFSLAGFPSVSLPAPKMPDELPFGIQLIARPCHEDLLFSACALLESEAGFVHQWPPMCLD</sequence>
<gene>
    <name evidence="2" type="ORF">BISU_1703</name>
</gene>
<keyword evidence="3" id="KW-1185">Reference proteome</keyword>
<dbReference type="InterPro" id="IPR023631">
    <property type="entry name" value="Amidase_dom"/>
</dbReference>
<accession>A0A087E402</accession>
<dbReference type="GO" id="GO:0004040">
    <property type="term" value="F:amidase activity"/>
    <property type="evidence" value="ECO:0007669"/>
    <property type="project" value="UniProtKB-EC"/>
</dbReference>
<dbReference type="PANTHER" id="PTHR11895">
    <property type="entry name" value="TRANSAMIDASE"/>
    <property type="match status" value="1"/>
</dbReference>
<keyword evidence="2" id="KW-0378">Hydrolase</keyword>
<name>A0A087E402_9BIFI</name>
<comment type="caution">
    <text evidence="2">The sequence shown here is derived from an EMBL/GenBank/DDBJ whole genome shotgun (WGS) entry which is preliminary data.</text>
</comment>
<dbReference type="EC" id="3.5.1.4" evidence="2"/>
<dbReference type="EMBL" id="JGZR01000008">
    <property type="protein sequence ID" value="KFJ02503.1"/>
    <property type="molecule type" value="Genomic_DNA"/>
</dbReference>
<evidence type="ECO:0000259" key="1">
    <source>
        <dbReference type="Pfam" id="PF01425"/>
    </source>
</evidence>
<dbReference type="PANTHER" id="PTHR11895:SF76">
    <property type="entry name" value="INDOLEACETAMIDE HYDROLASE"/>
    <property type="match status" value="1"/>
</dbReference>
<organism evidence="2 3">
    <name type="scientific">Bifidobacterium subtile</name>
    <dbReference type="NCBI Taxonomy" id="77635"/>
    <lineage>
        <taxon>Bacteria</taxon>
        <taxon>Bacillati</taxon>
        <taxon>Actinomycetota</taxon>
        <taxon>Actinomycetes</taxon>
        <taxon>Bifidobacteriales</taxon>
        <taxon>Bifidobacteriaceae</taxon>
        <taxon>Bifidobacterium</taxon>
    </lineage>
</organism>
<dbReference type="SUPFAM" id="SSF75304">
    <property type="entry name" value="Amidase signature (AS) enzymes"/>
    <property type="match status" value="1"/>
</dbReference>
<evidence type="ECO:0000313" key="3">
    <source>
        <dbReference type="Proteomes" id="UP000029055"/>
    </source>
</evidence>
<dbReference type="InterPro" id="IPR000120">
    <property type="entry name" value="Amidase"/>
</dbReference>
<evidence type="ECO:0000313" key="2">
    <source>
        <dbReference type="EMBL" id="KFJ02503.1"/>
    </source>
</evidence>